<dbReference type="EMBL" id="LAZR01006096">
    <property type="protein sequence ID" value="KKM94760.1"/>
    <property type="molecule type" value="Genomic_DNA"/>
</dbReference>
<organism evidence="1">
    <name type="scientific">marine sediment metagenome</name>
    <dbReference type="NCBI Taxonomy" id="412755"/>
    <lineage>
        <taxon>unclassified sequences</taxon>
        <taxon>metagenomes</taxon>
        <taxon>ecological metagenomes</taxon>
    </lineage>
</organism>
<name>A0A0F9P130_9ZZZZ</name>
<protein>
    <recommendedName>
        <fullName evidence="2">Calcineurin-like phosphoesterase domain-containing protein</fullName>
    </recommendedName>
</protein>
<dbReference type="AlphaFoldDB" id="A0A0F9P130"/>
<proteinExistence type="predicted"/>
<feature type="non-terminal residue" evidence="1">
    <location>
        <position position="1"/>
    </location>
</feature>
<reference evidence="1" key="1">
    <citation type="journal article" date="2015" name="Nature">
        <title>Complex archaea that bridge the gap between prokaryotes and eukaryotes.</title>
        <authorList>
            <person name="Spang A."/>
            <person name="Saw J.H."/>
            <person name="Jorgensen S.L."/>
            <person name="Zaremba-Niedzwiedzka K."/>
            <person name="Martijn J."/>
            <person name="Lind A.E."/>
            <person name="van Eijk R."/>
            <person name="Schleper C."/>
            <person name="Guy L."/>
            <person name="Ettema T.J."/>
        </authorList>
    </citation>
    <scope>NUCLEOTIDE SEQUENCE</scope>
</reference>
<comment type="caution">
    <text evidence="1">The sequence shown here is derived from an EMBL/GenBank/DDBJ whole genome shotgun (WGS) entry which is preliminary data.</text>
</comment>
<sequence length="216" mass="24822">GLRSKQESDFAYVTLYSYEQKAGFYEVTKKLTDLHKKLKKENGHGKILWGLAGNHEYNNKEIDQKWIKHFFEGYRKDGSDGLGVDYLGSRAMIGLEILWKGKPLRRWTILSVHGFGGGVNAYTPLQNLMWNHVADVYLMGHLHQKMSMEEQMVSFNYKLGKAIQRKIVLGNTGSFTETMLDNVDQWYERRNKMKPAVAGTITVSFDALNGNLHHHI</sequence>
<dbReference type="SUPFAM" id="SSF56300">
    <property type="entry name" value="Metallo-dependent phosphatases"/>
    <property type="match status" value="1"/>
</dbReference>
<accession>A0A0F9P130</accession>
<gene>
    <name evidence="1" type="ORF">LCGC14_1194970</name>
</gene>
<dbReference type="InterPro" id="IPR029052">
    <property type="entry name" value="Metallo-depent_PP-like"/>
</dbReference>
<evidence type="ECO:0008006" key="2">
    <source>
        <dbReference type="Google" id="ProtNLM"/>
    </source>
</evidence>
<evidence type="ECO:0000313" key="1">
    <source>
        <dbReference type="EMBL" id="KKM94760.1"/>
    </source>
</evidence>